<protein>
    <submittedName>
        <fullName evidence="4">Proteasome accessory factor C</fullName>
    </submittedName>
</protein>
<sequence length="310" mass="33845">MRSGTQLTRLLRLVPFLSTRPGVEVSSVAKAFGVTEAQIIRDLEVLQFCGLPGGYVDDLFDVDLESVRDEGRIDFRNAEVLSRPLRLRPEEAASLLAALRLVVDLAGDSDAASSAYAKLSAAVGSGNERLKVSVVPSDPGHRAALTEAMSGSVVVRLTYHRPGTDGESNADVEPVRLRLVDGYSYLDAWSRPRQAWRSYRLDRITAVTPLEETFTTRGDPPTGWFDDVAEQLTITVRREAGWVAEYYPTTHVEAEGGNLSVTFPVASREWTVALLLRLGDAVVAVSDPEVAEAARARADEALFNYQPAVE</sequence>
<dbReference type="Pfam" id="PF13280">
    <property type="entry name" value="WYL"/>
    <property type="match status" value="1"/>
</dbReference>
<dbReference type="EMBL" id="FQZG01000072">
    <property type="protein sequence ID" value="SHJ71589.1"/>
    <property type="molecule type" value="Genomic_DNA"/>
</dbReference>
<organism evidence="4 5">
    <name type="scientific">Tessaracoccus bendigoensis DSM 12906</name>
    <dbReference type="NCBI Taxonomy" id="1123357"/>
    <lineage>
        <taxon>Bacteria</taxon>
        <taxon>Bacillati</taxon>
        <taxon>Actinomycetota</taxon>
        <taxon>Actinomycetes</taxon>
        <taxon>Propionibacteriales</taxon>
        <taxon>Propionibacteriaceae</taxon>
        <taxon>Tessaracoccus</taxon>
    </lineage>
</organism>
<dbReference type="AlphaFoldDB" id="A0A1M6LK79"/>
<dbReference type="Pfam" id="PF25583">
    <property type="entry name" value="WCX"/>
    <property type="match status" value="1"/>
</dbReference>
<dbReference type="PROSITE" id="PS52050">
    <property type="entry name" value="WYL"/>
    <property type="match status" value="1"/>
</dbReference>
<feature type="domain" description="WCX" evidence="3">
    <location>
        <begin position="231"/>
        <end position="302"/>
    </location>
</feature>
<feature type="domain" description="WYL" evidence="1">
    <location>
        <begin position="143"/>
        <end position="208"/>
    </location>
</feature>
<dbReference type="GO" id="GO:0000502">
    <property type="term" value="C:proteasome complex"/>
    <property type="evidence" value="ECO:0007669"/>
    <property type="project" value="UniProtKB-KW"/>
</dbReference>
<dbReference type="RefSeq" id="WP_073189958.1">
    <property type="nucleotide sequence ID" value="NZ_FQZG01000072.1"/>
</dbReference>
<name>A0A1M6LK79_9ACTN</name>
<dbReference type="PIRSF" id="PIRSF016838">
    <property type="entry name" value="PafC"/>
    <property type="match status" value="1"/>
</dbReference>
<evidence type="ECO:0000259" key="3">
    <source>
        <dbReference type="Pfam" id="PF25583"/>
    </source>
</evidence>
<keyword evidence="4" id="KW-0647">Proteasome</keyword>
<dbReference type="OrthoDB" id="5174471at2"/>
<gene>
    <name evidence="4" type="ORF">SAMN02745244_03100</name>
</gene>
<dbReference type="InterPro" id="IPR026881">
    <property type="entry name" value="WYL_dom"/>
</dbReference>
<dbReference type="InterPro" id="IPR051534">
    <property type="entry name" value="CBASS_pafABC_assoc_protein"/>
</dbReference>
<evidence type="ECO:0000313" key="4">
    <source>
        <dbReference type="EMBL" id="SHJ71589.1"/>
    </source>
</evidence>
<dbReference type="InterPro" id="IPR043839">
    <property type="entry name" value="PafC_HTH"/>
</dbReference>
<dbReference type="PANTHER" id="PTHR34580:SF1">
    <property type="entry name" value="PROTEIN PAFC"/>
    <property type="match status" value="1"/>
</dbReference>
<dbReference type="Pfam" id="PF19187">
    <property type="entry name" value="HTH_PafC"/>
    <property type="match status" value="1"/>
</dbReference>
<dbReference type="Proteomes" id="UP000184512">
    <property type="component" value="Unassembled WGS sequence"/>
</dbReference>
<feature type="domain" description="PafC HTH" evidence="2">
    <location>
        <begin position="6"/>
        <end position="120"/>
    </location>
</feature>
<dbReference type="PANTHER" id="PTHR34580">
    <property type="match status" value="1"/>
</dbReference>
<accession>A0A1M6LK79</accession>
<reference evidence="4 5" key="1">
    <citation type="submission" date="2016-11" db="EMBL/GenBank/DDBJ databases">
        <authorList>
            <person name="Jaros S."/>
            <person name="Januszkiewicz K."/>
            <person name="Wedrychowicz H."/>
        </authorList>
    </citation>
    <scope>NUCLEOTIDE SEQUENCE [LARGE SCALE GENOMIC DNA]</scope>
    <source>
        <strain evidence="4 5">DSM 12906</strain>
    </source>
</reference>
<evidence type="ECO:0000259" key="2">
    <source>
        <dbReference type="Pfam" id="PF19187"/>
    </source>
</evidence>
<dbReference type="InterPro" id="IPR057727">
    <property type="entry name" value="WCX_dom"/>
</dbReference>
<dbReference type="InterPro" id="IPR028349">
    <property type="entry name" value="PafC-like"/>
</dbReference>
<evidence type="ECO:0000259" key="1">
    <source>
        <dbReference type="Pfam" id="PF13280"/>
    </source>
</evidence>
<dbReference type="STRING" id="1123357.SAMN02745244_03100"/>
<evidence type="ECO:0000313" key="5">
    <source>
        <dbReference type="Proteomes" id="UP000184512"/>
    </source>
</evidence>
<proteinExistence type="predicted"/>
<keyword evidence="5" id="KW-1185">Reference proteome</keyword>